<sequence>MSSSKDSALYGIPRSKKPAKEIDTSTNRAFASQLTSLIASSASDSTSRTTAGRARPKKEDIFSTHNRNTKKRAAKDLEDVDFSQKHTTSGSALDETTWRRTKRKMEEKARLYAAMKRGDVEDADEKYAVDFDRKWAEKEGKGIGSDNDTSSDNGDSDDDQDELVEYTDEFGRTRKGTRADAAREERSKRATAAAESDRFRARPDAPTNIIHGDTVQAAAFNPDETIAEKMAQVAAKRDKEDSPPPDEHFNGSAEVRSKGVGFFQFSADAEERKRQMEELEKERQETEKMRSEKNERKEARKKEVEERRKAIAQKRSKAKADKFLNGLMGEMSKEPAYED</sequence>
<dbReference type="EMBL" id="ML978723">
    <property type="protein sequence ID" value="KAF2086783.1"/>
    <property type="molecule type" value="Genomic_DNA"/>
</dbReference>
<organism evidence="3 4">
    <name type="scientific">Saccharata proteae CBS 121410</name>
    <dbReference type="NCBI Taxonomy" id="1314787"/>
    <lineage>
        <taxon>Eukaryota</taxon>
        <taxon>Fungi</taxon>
        <taxon>Dikarya</taxon>
        <taxon>Ascomycota</taxon>
        <taxon>Pezizomycotina</taxon>
        <taxon>Dothideomycetes</taxon>
        <taxon>Dothideomycetes incertae sedis</taxon>
        <taxon>Botryosphaeriales</taxon>
        <taxon>Saccharataceae</taxon>
        <taxon>Saccharata</taxon>
    </lineage>
</organism>
<feature type="compositionally biased region" description="Basic and acidic residues" evidence="2">
    <location>
        <begin position="235"/>
        <end position="249"/>
    </location>
</feature>
<dbReference type="Proteomes" id="UP000799776">
    <property type="component" value="Unassembled WGS sequence"/>
</dbReference>
<feature type="region of interest" description="Disordered" evidence="2">
    <location>
        <begin position="1"/>
        <end position="104"/>
    </location>
</feature>
<dbReference type="AlphaFoldDB" id="A0A9P4HVP3"/>
<dbReference type="OrthoDB" id="333551at2759"/>
<dbReference type="PANTHER" id="PTHR15885:SF1">
    <property type="entry name" value="COILED-COIL DOMAIN-CONTAINING PROTEIN 174"/>
    <property type="match status" value="1"/>
</dbReference>
<reference evidence="3" key="1">
    <citation type="journal article" date="2020" name="Stud. Mycol.">
        <title>101 Dothideomycetes genomes: a test case for predicting lifestyles and emergence of pathogens.</title>
        <authorList>
            <person name="Haridas S."/>
            <person name="Albert R."/>
            <person name="Binder M."/>
            <person name="Bloem J."/>
            <person name="Labutti K."/>
            <person name="Salamov A."/>
            <person name="Andreopoulos B."/>
            <person name="Baker S."/>
            <person name="Barry K."/>
            <person name="Bills G."/>
            <person name="Bluhm B."/>
            <person name="Cannon C."/>
            <person name="Castanera R."/>
            <person name="Culley D."/>
            <person name="Daum C."/>
            <person name="Ezra D."/>
            <person name="Gonzalez J."/>
            <person name="Henrissat B."/>
            <person name="Kuo A."/>
            <person name="Liang C."/>
            <person name="Lipzen A."/>
            <person name="Lutzoni F."/>
            <person name="Magnuson J."/>
            <person name="Mondo S."/>
            <person name="Nolan M."/>
            <person name="Ohm R."/>
            <person name="Pangilinan J."/>
            <person name="Park H.-J."/>
            <person name="Ramirez L."/>
            <person name="Alfaro M."/>
            <person name="Sun H."/>
            <person name="Tritt A."/>
            <person name="Yoshinaga Y."/>
            <person name="Zwiers L.-H."/>
            <person name="Turgeon B."/>
            <person name="Goodwin S."/>
            <person name="Spatafora J."/>
            <person name="Crous P."/>
            <person name="Grigoriev I."/>
        </authorList>
    </citation>
    <scope>NUCLEOTIDE SEQUENCE</scope>
    <source>
        <strain evidence="3">CBS 121410</strain>
    </source>
</reference>
<feature type="compositionally biased region" description="Low complexity" evidence="2">
    <location>
        <begin position="35"/>
        <end position="53"/>
    </location>
</feature>
<keyword evidence="4" id="KW-1185">Reference proteome</keyword>
<dbReference type="Pfam" id="PF13300">
    <property type="entry name" value="DUF4078"/>
    <property type="match status" value="1"/>
</dbReference>
<evidence type="ECO:0000256" key="2">
    <source>
        <dbReference type="SAM" id="MobiDB-lite"/>
    </source>
</evidence>
<keyword evidence="1" id="KW-0175">Coiled coil</keyword>
<proteinExistence type="predicted"/>
<dbReference type="PANTHER" id="PTHR15885">
    <property type="entry name" value="COILED-COIL DOMAIN-CONTAINING PROTEIN 174"/>
    <property type="match status" value="1"/>
</dbReference>
<feature type="compositionally biased region" description="Basic and acidic residues" evidence="2">
    <location>
        <begin position="169"/>
        <end position="188"/>
    </location>
</feature>
<dbReference type="GO" id="GO:0005634">
    <property type="term" value="C:nucleus"/>
    <property type="evidence" value="ECO:0007669"/>
    <property type="project" value="TreeGrafter"/>
</dbReference>
<dbReference type="InterPro" id="IPR025066">
    <property type="entry name" value="CCDC174-like"/>
</dbReference>
<evidence type="ECO:0000313" key="4">
    <source>
        <dbReference type="Proteomes" id="UP000799776"/>
    </source>
</evidence>
<name>A0A9P4HVP3_9PEZI</name>
<feature type="compositionally biased region" description="Acidic residues" evidence="2">
    <location>
        <begin position="154"/>
        <end position="168"/>
    </location>
</feature>
<feature type="compositionally biased region" description="Basic and acidic residues" evidence="2">
    <location>
        <begin position="269"/>
        <end position="309"/>
    </location>
</feature>
<feature type="compositionally biased region" description="Low complexity" evidence="2">
    <location>
        <begin position="144"/>
        <end position="153"/>
    </location>
</feature>
<feature type="region of interest" description="Disordered" evidence="2">
    <location>
        <begin position="231"/>
        <end position="339"/>
    </location>
</feature>
<feature type="region of interest" description="Disordered" evidence="2">
    <location>
        <begin position="134"/>
        <end position="214"/>
    </location>
</feature>
<accession>A0A9P4HVP3</accession>
<comment type="caution">
    <text evidence="3">The sequence shown here is derived from an EMBL/GenBank/DDBJ whole genome shotgun (WGS) entry which is preliminary data.</text>
</comment>
<evidence type="ECO:0000313" key="3">
    <source>
        <dbReference type="EMBL" id="KAF2086783.1"/>
    </source>
</evidence>
<evidence type="ECO:0000256" key="1">
    <source>
        <dbReference type="ARBA" id="ARBA00023054"/>
    </source>
</evidence>
<feature type="compositionally biased region" description="Polar residues" evidence="2">
    <location>
        <begin position="24"/>
        <end position="34"/>
    </location>
</feature>
<protein>
    <submittedName>
        <fullName evidence="3">Uncharacterized protein</fullName>
    </submittedName>
</protein>
<gene>
    <name evidence="3" type="ORF">K490DRAFT_66560</name>
</gene>